<dbReference type="PANTHER" id="PTHR13950:SF9">
    <property type="entry name" value="RABCONNECTIN-3A"/>
    <property type="match status" value="1"/>
</dbReference>
<dbReference type="Proteomes" id="UP001300502">
    <property type="component" value="Unassembled WGS sequence"/>
</dbReference>
<sequence length="2079" mass="240277">MPTFARLLASKATLERNGYDIFYCNFAPILVYASWEHLIFINLRNGECRIPTFRCSSNITCLKVCQSSFQIAVALAEGKVVVLQKEIDKWIWKMQCSLSFAPDNGRTEQLSTIQQLSWSLNGTRLAAFGSGLVIWQWNQDQKEAYLDNVQEVMDSLNPEVLLCWNHDQLGMIAYHGELSPDGKFFAIAGWKSRKLRVWRIDSITQIFESQSELPKFSIQRRGRRHSASGFPSFGNSSDNSQLYETFGPAELEVGDSGIQHLEWKPFGMGRNALLTIDEDGTFRIWSKIAHSRRSGGRDWMKQVLRAPHVSGKRNISTAGFLFWKDYYCRMEEALMDPMWSMIVRDSLGFKLSRASHFIFRVMDACSQLWRVRGLDDLPNVGFARLEALQEDNNVLEQKKSSLSFLASKSMAIDVYHTNLPLEPELVREKAVRLRFPSLPPAVIDSVVCYRAQATFGLHYSCIQISDSCKVFQYQTPLCSTFGHIGNIECIQSSRWKPMNLSAMEASPGCWIVSTSYSPLEHWIWKATGDYFSNIRPIGRLYGFKACHIICSFTKNGRDSAEDLLIAVDTVPPRICLFWMSLGKSTMVTLPRNVYDILWNQNVVRILYSCYCIKEGRKTLTVWIWLNGCIYLWSILIADDDCHCSMVRILAQDCICALGKERPEDGCLYLYLVTNDELNIHRVNLNAVHEDWITICNYSLERECRVVDMTLNSRGNLLAILYTNNRHQTWIRLGEYPCEKWFPIHTSDSHTWIDNERTQFTNLRWLRDTEDCCWYLVWEIVFGNKRHSICYSYADSGIRKVKKCQQGRGFHELSISGERNCWLEYQNHQILVYTEENPIPSLNWLDPDRLLFWFCLFHDWNCLTFYLDSIIFSMANVSSTGGQIEKLWNAVFLTRLFFQYLRAARGGNQFEYNRSGLTDDTKKYIQKALDVFQNDDSWMSNNSRWKETLKGWLSSYWLVGSQQLPLDTMAFQFLMISKVWYMKYPKCSVLPLPIILLACISDCENLLFEILFYSEQGTNSNPTICGDGQYFDSLWHLYRYYGVGYWVNRRDDLIYIVDSCARASFQQRQNPMDTCLWYVLSGKTKALSLLFKVKGMKRYWEFFSSDFESSDVQLKAKKNAYVALSRHQIELASALFILANEKLEGLKLLLYRLHDISLFLVASRLLFDWGDSEFRWQILNLLKSSDTVKKEEMILVEAWMASQGLQPMPSVQHWDALVRPLLLLSRKQVADFLENTAKNGLESCWMTEWMLQHISFVYLKKSNRLNSERHPWISLLMEYGKQWFTCDPIFGLGCLYSVTTMTGITLETLLHGEERVEFLWYYFISCLVELTSEQLNEYKRICNDMWQELETDFHPLSHFPFGWLWNELERKDGEKLAKCTRLLSFLWLERKWLGLELCGSSAWKQDWWNKWLFSWNSVLRNLVKQWINSGISWRTSILSTRALFDTISETMESLDALRYFSSDVQLWRTTQSVYSYCRWLMDISSAMQETFQVETVLNLLSFNCPSVEFSRNVKPPKMPDKVKSPESLRRVASSHSFHPSGRGSTTHEELSCLPSIRYFKCCIQNDIKRQAILYVLEKAIWIYLWRQWRLIVMQRTSQREEALHVECKIQSIFEEFYRDWSQRRYPLAVSYDHSSNVGQDRLYSLWSLLYQKDSSCKRLLEEGWLVLEGMRKLDLEKATICNQNYGVLKQEGDVDRESYPHMFSAYGSVCLWKGDKHEAIRSLCISSDDPCWIAVATLTGLIDIPILDFTRQQSSPQSYFHRSSSASSFIWNESKPSEETSSSDRIWKYATQATCVTSDPVRQKYASGHVDGTIKLWNFGQVSCLGQWKVPNVGRISSLAFSSFGERLVACHATGQLVIWDEPFLAVGRSTVASPIIIEAFGKRRASQAIFLDDRNLIGVVGSPQGPIASGNSLRVYDIRSPHYNIRPEWTCKVNHGNESSCLLILEDRTKIVTGGLDGSISLVDIRMRHCVAELASVHRGEIQTLCVETNKARAIFSGSSRGDGKLWDSRTMKCLDTIQTVQHKSSLSLAEWNPWRTFSLAPSGILTSCLTDTCLLVGCADGSLRVWGKGWRESSKGQS</sequence>
<dbReference type="InterPro" id="IPR001680">
    <property type="entry name" value="WD40_rpt"/>
</dbReference>
<protein>
    <recommendedName>
        <fullName evidence="1">RAVE complex protein Rav1 C-terminal domain-containing protein</fullName>
    </recommendedName>
</protein>
<dbReference type="InterPro" id="IPR015943">
    <property type="entry name" value="WD40/YVTN_repeat-like_dom_sf"/>
</dbReference>
<comment type="caution">
    <text evidence="2">The sequence shown here is derived from an EMBL/GenBank/DDBJ whole genome shotgun (WGS) entry which is preliminary data.</text>
</comment>
<dbReference type="InterPro" id="IPR036322">
    <property type="entry name" value="WD40_repeat_dom_sf"/>
</dbReference>
<evidence type="ECO:0000313" key="2">
    <source>
        <dbReference type="EMBL" id="KAK4526906.1"/>
    </source>
</evidence>
<dbReference type="Pfam" id="PF12234">
    <property type="entry name" value="Rav1p_C"/>
    <property type="match status" value="1"/>
</dbReference>
<dbReference type="PANTHER" id="PTHR13950">
    <property type="entry name" value="RABCONNECTIN-RELATED"/>
    <property type="match status" value="1"/>
</dbReference>
<dbReference type="GO" id="GO:0007035">
    <property type="term" value="P:vacuolar acidification"/>
    <property type="evidence" value="ECO:0007669"/>
    <property type="project" value="TreeGrafter"/>
</dbReference>
<reference evidence="2 3" key="1">
    <citation type="submission" date="2022-07" db="EMBL/GenBank/DDBJ databases">
        <title>Genome-wide signatures of adaptation to extreme environments.</title>
        <authorList>
            <person name="Cho C.H."/>
            <person name="Yoon H.S."/>
        </authorList>
    </citation>
    <scope>NUCLEOTIDE SEQUENCE [LARGE SCALE GENOMIC DNA]</scope>
    <source>
        <strain evidence="2 3">108.79 E11</strain>
    </source>
</reference>
<accession>A0AAV9II54</accession>
<feature type="domain" description="RAVE complex protein Rav1 C-terminal" evidence="1">
    <location>
        <begin position="1033"/>
        <end position="1163"/>
    </location>
</feature>
<gene>
    <name evidence="2" type="ORF">GAYE_SCF29G4824</name>
</gene>
<evidence type="ECO:0000313" key="3">
    <source>
        <dbReference type="Proteomes" id="UP001300502"/>
    </source>
</evidence>
<dbReference type="Gene3D" id="2.130.10.10">
    <property type="entry name" value="YVTN repeat-like/Quinoprotein amine dehydrogenase"/>
    <property type="match status" value="3"/>
</dbReference>
<dbReference type="GO" id="GO:0043291">
    <property type="term" value="C:RAVE complex"/>
    <property type="evidence" value="ECO:0007669"/>
    <property type="project" value="TreeGrafter"/>
</dbReference>
<dbReference type="SUPFAM" id="SSF50978">
    <property type="entry name" value="WD40 repeat-like"/>
    <property type="match status" value="2"/>
</dbReference>
<dbReference type="EMBL" id="JANCYU010000045">
    <property type="protein sequence ID" value="KAK4526906.1"/>
    <property type="molecule type" value="Genomic_DNA"/>
</dbReference>
<dbReference type="InterPro" id="IPR052208">
    <property type="entry name" value="DmX-like/RAVE_component"/>
</dbReference>
<name>A0AAV9II54_9RHOD</name>
<dbReference type="SMART" id="SM00320">
    <property type="entry name" value="WD40"/>
    <property type="match status" value="9"/>
</dbReference>
<keyword evidence="3" id="KW-1185">Reference proteome</keyword>
<proteinExistence type="predicted"/>
<dbReference type="InterPro" id="IPR022033">
    <property type="entry name" value="Rav1p_C"/>
</dbReference>
<evidence type="ECO:0000259" key="1">
    <source>
        <dbReference type="Pfam" id="PF12234"/>
    </source>
</evidence>
<organism evidence="2 3">
    <name type="scientific">Galdieria yellowstonensis</name>
    <dbReference type="NCBI Taxonomy" id="3028027"/>
    <lineage>
        <taxon>Eukaryota</taxon>
        <taxon>Rhodophyta</taxon>
        <taxon>Bangiophyceae</taxon>
        <taxon>Galdieriales</taxon>
        <taxon>Galdieriaceae</taxon>
        <taxon>Galdieria</taxon>
    </lineage>
</organism>